<feature type="signal peptide" evidence="4">
    <location>
        <begin position="1"/>
        <end position="20"/>
    </location>
</feature>
<keyword evidence="9" id="KW-1185">Reference proteome</keyword>
<keyword evidence="3" id="KW-0812">Transmembrane</keyword>
<feature type="transmembrane region" description="Helical" evidence="3">
    <location>
        <begin position="334"/>
        <end position="354"/>
    </location>
</feature>
<dbReference type="KEGG" id="fli:Fleli_1813"/>
<dbReference type="EMBL" id="CP003345">
    <property type="protein sequence ID" value="AFM04211.1"/>
    <property type="molecule type" value="Genomic_DNA"/>
</dbReference>
<keyword evidence="3" id="KW-1133">Transmembrane helix</keyword>
<feature type="transmembrane region" description="Helical" evidence="3">
    <location>
        <begin position="249"/>
        <end position="268"/>
    </location>
</feature>
<dbReference type="STRING" id="880071.Fleli_1813"/>
<dbReference type="Gene3D" id="2.60.40.2380">
    <property type="match status" value="1"/>
</dbReference>
<dbReference type="HOGENOM" id="CLU_014980_0_0_10"/>
<keyword evidence="1" id="KW-0378">Hydrolase</keyword>
<keyword evidence="3" id="KW-0472">Membrane</keyword>
<dbReference type="Gene3D" id="3.60.40.10">
    <property type="entry name" value="PPM-type phosphatase domain"/>
    <property type="match status" value="1"/>
</dbReference>
<evidence type="ECO:0000259" key="6">
    <source>
        <dbReference type="Pfam" id="PF07695"/>
    </source>
</evidence>
<feature type="transmembrane region" description="Helical" evidence="3">
    <location>
        <begin position="212"/>
        <end position="229"/>
    </location>
</feature>
<evidence type="ECO:0000256" key="3">
    <source>
        <dbReference type="SAM" id="Phobius"/>
    </source>
</evidence>
<evidence type="ECO:0000313" key="8">
    <source>
        <dbReference type="EMBL" id="AFM04211.1"/>
    </source>
</evidence>
<dbReference type="OrthoDB" id="9763484at2"/>
<evidence type="ECO:0000256" key="2">
    <source>
        <dbReference type="SAM" id="Coils"/>
    </source>
</evidence>
<dbReference type="Pfam" id="PF07695">
    <property type="entry name" value="7TMR-DISM_7TM"/>
    <property type="match status" value="1"/>
</dbReference>
<feature type="domain" description="PPM-type phosphatase" evidence="5">
    <location>
        <begin position="508"/>
        <end position="707"/>
    </location>
</feature>
<dbReference type="InterPro" id="IPR036457">
    <property type="entry name" value="PPM-type-like_dom_sf"/>
</dbReference>
<feature type="transmembrane region" description="Helical" evidence="3">
    <location>
        <begin position="366"/>
        <end position="384"/>
    </location>
</feature>
<dbReference type="InterPro" id="IPR001932">
    <property type="entry name" value="PPM-type_phosphatase-like_dom"/>
</dbReference>
<dbReference type="Pfam" id="PF07696">
    <property type="entry name" value="7TMR-DISMED2"/>
    <property type="match status" value="1"/>
</dbReference>
<feature type="domain" description="7TM-DISM receptor extracellular" evidence="7">
    <location>
        <begin position="46"/>
        <end position="169"/>
    </location>
</feature>
<dbReference type="AlphaFoldDB" id="I4AJS6"/>
<dbReference type="PANTHER" id="PTHR43156">
    <property type="entry name" value="STAGE II SPORULATION PROTEIN E-RELATED"/>
    <property type="match status" value="1"/>
</dbReference>
<keyword evidence="2" id="KW-0175">Coiled coil</keyword>
<sequence length="712" mass="81875" precursor="true">MTTNFILVVIFLYLSNSVFAQSIPTIFLEDSTQSYTLTDKTGIFREKNQQQKTIESIQKVDFTIEGKDIITVNNDKNGFWFKIPIHNKTLLKEWYLEIGSGHGDLEFYIPKMNNSPITYKKVVLAEKTVFSERLMQTDRFLLPLYLLQNQSMTIFVRGESNYFQAPIHIAPLKYYFERDHKVDIAEGIYYGFVIVMFLYNLFVFFTLRERGYLYYVGYLFFFGLAMAQIRGHGFEFLWFSFPFINHYAPLFYVFGGVLASLFLIDFLNTQKNSSFFHITLHITIYAFVLAGIASLLGFKNIASYVNQAVGAISTLNSLAAAIYVYYTGYKPAKYIIVAWSGYLLGILLFVLAGAEIIPYTDFTSNGILFGSAVEMILLSVALAARIEFYKKGREELQAKMLKTSEEHREFVETQNKRLEERVVERTEELNVVNEELSVNLERLHEQNIVIEKKNHDITASINYAKRIQQAMLPSLEEITSVFSNSFVFFEPRDIVSGDFYYFQKINTKVIIGAIDCTGHGVPGAFMSLIGNDLLNEIVERESVTKASHILDRLDEGVTKVLRQTDTQVRDGMDAAFCVYDLETQEIEYAGARNPLIYIENGELKIIKADRQSVGGNLIKNQHNKKLFTNHTVSLTQNTSFYLCTDGFQDQFGGTNDKKFTIKRFREVLLQASKLPFVEQQDFLKNTLKNWMGYTNRQIDDILVFGFEVEKTK</sequence>
<reference evidence="9" key="1">
    <citation type="submission" date="2012-06" db="EMBL/GenBank/DDBJ databases">
        <title>The complete genome of Flexibacter litoralis DSM 6794.</title>
        <authorList>
            <person name="Lucas S."/>
            <person name="Copeland A."/>
            <person name="Lapidus A."/>
            <person name="Glavina del Rio T."/>
            <person name="Dalin E."/>
            <person name="Tice H."/>
            <person name="Bruce D."/>
            <person name="Goodwin L."/>
            <person name="Pitluck S."/>
            <person name="Peters L."/>
            <person name="Ovchinnikova G."/>
            <person name="Lu M."/>
            <person name="Kyrpides N."/>
            <person name="Mavromatis K."/>
            <person name="Ivanova N."/>
            <person name="Brettin T."/>
            <person name="Detter J.C."/>
            <person name="Han C."/>
            <person name="Larimer F."/>
            <person name="Land M."/>
            <person name="Hauser L."/>
            <person name="Markowitz V."/>
            <person name="Cheng J.-F."/>
            <person name="Hugenholtz P."/>
            <person name="Woyke T."/>
            <person name="Wu D."/>
            <person name="Spring S."/>
            <person name="Lang E."/>
            <person name="Kopitz M."/>
            <person name="Brambilla E."/>
            <person name="Klenk H.-P."/>
            <person name="Eisen J.A."/>
        </authorList>
    </citation>
    <scope>NUCLEOTIDE SEQUENCE [LARGE SCALE GENOMIC DNA]</scope>
    <source>
        <strain evidence="9">ATCC 23117 / DSM 6794 / NBRC 15988 / NCIMB 1366 / Sio-4</strain>
    </source>
</reference>
<proteinExistence type="predicted"/>
<dbReference type="Proteomes" id="UP000006054">
    <property type="component" value="Chromosome"/>
</dbReference>
<feature type="chain" id="PRO_5003685950" evidence="4">
    <location>
        <begin position="21"/>
        <end position="712"/>
    </location>
</feature>
<feature type="transmembrane region" description="Helical" evidence="3">
    <location>
        <begin position="304"/>
        <end position="327"/>
    </location>
</feature>
<dbReference type="GO" id="GO:0016791">
    <property type="term" value="F:phosphatase activity"/>
    <property type="evidence" value="ECO:0007669"/>
    <property type="project" value="TreeGrafter"/>
</dbReference>
<evidence type="ECO:0000259" key="5">
    <source>
        <dbReference type="Pfam" id="PF07228"/>
    </source>
</evidence>
<organism evidence="8 9">
    <name type="scientific">Bernardetia litoralis (strain ATCC 23117 / DSM 6794 / NBRC 15988 / NCIMB 1366 / Fx l1 / Sio-4)</name>
    <name type="common">Flexibacter litoralis</name>
    <dbReference type="NCBI Taxonomy" id="880071"/>
    <lineage>
        <taxon>Bacteria</taxon>
        <taxon>Pseudomonadati</taxon>
        <taxon>Bacteroidota</taxon>
        <taxon>Cytophagia</taxon>
        <taxon>Cytophagales</taxon>
        <taxon>Bernardetiaceae</taxon>
        <taxon>Bernardetia</taxon>
    </lineage>
</organism>
<protein>
    <submittedName>
        <fullName evidence="8">Serine phosphatase RsbU, regulator of sigma subunit</fullName>
    </submittedName>
</protein>
<gene>
    <name evidence="8" type="ordered locus">Fleli_1813</name>
</gene>
<dbReference type="InterPro" id="IPR052016">
    <property type="entry name" value="Bact_Sigma-Reg"/>
</dbReference>
<dbReference type="RefSeq" id="WP_014797663.1">
    <property type="nucleotide sequence ID" value="NC_018018.1"/>
</dbReference>
<name>I4AJS6_BERLS</name>
<evidence type="ECO:0000259" key="7">
    <source>
        <dbReference type="Pfam" id="PF07696"/>
    </source>
</evidence>
<feature type="coiled-coil region" evidence="2">
    <location>
        <begin position="386"/>
        <end position="453"/>
    </location>
</feature>
<dbReference type="PANTHER" id="PTHR43156:SF9">
    <property type="entry name" value="HAMP DOMAIN-CONTAINING PROTEIN"/>
    <property type="match status" value="1"/>
</dbReference>
<dbReference type="eggNOG" id="COG2208">
    <property type="taxonomic scope" value="Bacteria"/>
</dbReference>
<accession>I4AJS6</accession>
<dbReference type="InterPro" id="IPR011623">
    <property type="entry name" value="7TMR_DISM_rcpt_extracell_dom1"/>
</dbReference>
<feature type="transmembrane region" description="Helical" evidence="3">
    <location>
        <begin position="275"/>
        <end position="298"/>
    </location>
</feature>
<evidence type="ECO:0000313" key="9">
    <source>
        <dbReference type="Proteomes" id="UP000006054"/>
    </source>
</evidence>
<dbReference type="Pfam" id="PF07228">
    <property type="entry name" value="SpoIIE"/>
    <property type="match status" value="1"/>
</dbReference>
<keyword evidence="4" id="KW-0732">Signal</keyword>
<feature type="domain" description="7TM-DISM receptor extracellular" evidence="6">
    <location>
        <begin position="185"/>
        <end position="385"/>
    </location>
</feature>
<evidence type="ECO:0000256" key="1">
    <source>
        <dbReference type="ARBA" id="ARBA00022801"/>
    </source>
</evidence>
<dbReference type="InterPro" id="IPR011622">
    <property type="entry name" value="7TMR_DISM_rcpt_extracell_dom2"/>
</dbReference>
<evidence type="ECO:0000256" key="4">
    <source>
        <dbReference type="SAM" id="SignalP"/>
    </source>
</evidence>
<feature type="transmembrane region" description="Helical" evidence="3">
    <location>
        <begin position="187"/>
        <end position="205"/>
    </location>
</feature>